<dbReference type="Gene3D" id="1.25.40.20">
    <property type="entry name" value="Ankyrin repeat-containing domain"/>
    <property type="match status" value="3"/>
</dbReference>
<feature type="region of interest" description="Disordered" evidence="5">
    <location>
        <begin position="1524"/>
        <end position="1557"/>
    </location>
</feature>
<feature type="region of interest" description="Disordered" evidence="5">
    <location>
        <begin position="1298"/>
        <end position="1371"/>
    </location>
</feature>
<feature type="region of interest" description="Disordered" evidence="5">
    <location>
        <begin position="406"/>
        <end position="439"/>
    </location>
</feature>
<evidence type="ECO:0000256" key="5">
    <source>
        <dbReference type="SAM" id="MobiDB-lite"/>
    </source>
</evidence>
<dbReference type="InterPro" id="IPR036770">
    <property type="entry name" value="Ankyrin_rpt-contain_sf"/>
</dbReference>
<dbReference type="InterPro" id="IPR036427">
    <property type="entry name" value="Bromodomain-like_sf"/>
</dbReference>
<dbReference type="PANTHER" id="PTHR24198">
    <property type="entry name" value="ANKYRIN REPEAT AND PROTEIN KINASE DOMAIN-CONTAINING PROTEIN"/>
    <property type="match status" value="1"/>
</dbReference>
<feature type="compositionally biased region" description="Polar residues" evidence="5">
    <location>
        <begin position="1524"/>
        <end position="1533"/>
    </location>
</feature>
<evidence type="ECO:0000256" key="3">
    <source>
        <dbReference type="ARBA" id="ARBA00023117"/>
    </source>
</evidence>
<dbReference type="SUPFAM" id="SSF47370">
    <property type="entry name" value="Bromodomain"/>
    <property type="match status" value="1"/>
</dbReference>
<dbReference type="VEuPathDB" id="CryptoDB:Cvel_14063"/>
<dbReference type="PROSITE" id="PS50088">
    <property type="entry name" value="ANK_REPEAT"/>
    <property type="match status" value="1"/>
</dbReference>
<keyword evidence="1" id="KW-0677">Repeat</keyword>
<feature type="compositionally biased region" description="Basic and acidic residues" evidence="5">
    <location>
        <begin position="1534"/>
        <end position="1544"/>
    </location>
</feature>
<dbReference type="SMART" id="SM00248">
    <property type="entry name" value="ANK"/>
    <property type="match status" value="5"/>
</dbReference>
<reference evidence="6" key="1">
    <citation type="submission" date="2014-11" db="EMBL/GenBank/DDBJ databases">
        <authorList>
            <person name="Otto D Thomas"/>
            <person name="Naeem Raeece"/>
        </authorList>
    </citation>
    <scope>NUCLEOTIDE SEQUENCE</scope>
</reference>
<evidence type="ECO:0000256" key="2">
    <source>
        <dbReference type="ARBA" id="ARBA00023043"/>
    </source>
</evidence>
<sequence>MRTSLHANRVEDRELLCTIAVQIVKADKPEELEALLKAKRFKLHWKIPKTAHGVSQDQRDASSDENPSRHLTDTAIEHRALQCLTVLADWQSPLGRAGYKALIKSFSQLPESGVLPTLRVLLETKQVNPNPVGVSWFLRSITTGRYQVAALLLDHGTSVDVWETCEFNGRSEKGCTPLHALLEQYALQEVSDPPEDLMRRVVVEARDCDCLDWIAKLKGNARRGVREEVGSPLLFAARRFSVKSKLSSWEIRFLEALAEAGADVGATDDTGGLTAFHWLCRIRWREQNREDTAAEETETERLHPVLERFIASSKFLPLNSGPRVPGFEGARFTPVIAAAEQGDWELVRVLVERGSSVDMGRTETESKETLLHLAVTRTENLFNPRPLAPLSLLHVFLQASKDANPRTESYQAGDHILKGSSNSVLSSDGEATPVEEDRVRETSQRNVTQQLTSISLTPFGAALSSPASLDLSVVQALACVEKIDSSQVAFGQTVGGEEVGWNAVEWSLRQGHLTAGWWLYEQFPHLSIGAVSPTKLMQSDPKANANSSTLKLFEVCLAKWKEKASQTEKKALYVLSAELDAVAFTSCLISSKILTNDMEVPEKGSLLHVAARHGSVGVLALLLRCEGFDPNFQPISSGLFAARLGSTPLMAATKGTLLGVSESETEDTEVFKKVVDLLVHAGADLLRRNGFGTSALYLAAFRKDQGARLKILLDRLTVEGDEGDVAETHQVLTDTLAGVLAALLDQTHHLDEQHCKKSVELLVAKGGARLVENIAHQSSWPSLRFELYRNNSTDLCGQRKRRWLRSLFLERFELSRETRIAVMERLYLSETKLSGIVRRTLKRFEKDIREGFLWESGCVDCDFALQCDRALYGFSSSGQNGDDSSCLPTLCRPYTDGPKLEGRRETFSRLMVGCRSGQQVGVRFASLSDVAALLDRVVESEEEWWKMKNSQSIFSEIDPSMQGEGSEKAKAVSAAMVAQARKIRDAHVGAVYWCVERVKPEVKRLYREFLFQAAAAEHPFRASLPDHGAAAATESETVRPPGDAQRQLQGEHIVGRIEEALQAFPPSAEPSAAQSAAGCERSLVTLWGEVTLQGGQMAGGLFNQQGRALGGGAFGGAVGPQGAWTPLQCSEVTNCDKQDAKSPMAPTVSSEIHGGEFSSLPLEGSLVVQSFRSTGTAPPKAELNRRLFQVTGRLVQKVKAKETLWTGTPPLYFPYSVATVSPDGNLREVGGVRPRERERERLKFLAKIVRHSDESQHSLLQPLEEFLSRDQPEDLIRSIPDVPPSHANLLQPIPVLQNTDKKGGLTTSVPSPGITFHFHRPSLSSAAPPNPGQIPRDAPASTRGRERKPSNRNPPAKNDEPQGTSATPTPEFWKSLFSGVALAGGETADQQGGSLFRALTEKSAAPAPPPAPAAAPTSEPVGSAAGGGKSLFSFGGGMTLAGGEMADQQGGSLFRACTERASVSAASSTVAAFPSAAEGGKSLLGFGNSTCQMEVCGEEGQHAAGGPPRQPEAAKLVGPQLFSSAPVTTSTSNDGEKDTCRDGEGPEGSSTSGPVPLSLMTLREKARAMMYESEEEFRGDLTTLWKQCHRLHGDKSSSHYTLAAWTLMKWGNTMLGEEANDSSRLF</sequence>
<dbReference type="SUPFAM" id="SSF48403">
    <property type="entry name" value="Ankyrin repeat"/>
    <property type="match status" value="1"/>
</dbReference>
<dbReference type="EMBL" id="CDMZ01005938">
    <property type="protein sequence ID" value="CEM56069.1"/>
    <property type="molecule type" value="Genomic_DNA"/>
</dbReference>
<feature type="region of interest" description="Disordered" evidence="5">
    <location>
        <begin position="1401"/>
        <end position="1426"/>
    </location>
</feature>
<name>A0A0G4IFS2_9ALVE</name>
<protein>
    <submittedName>
        <fullName evidence="6">Uncharacterized protein</fullName>
    </submittedName>
</protein>
<evidence type="ECO:0000256" key="4">
    <source>
        <dbReference type="PROSITE-ProRule" id="PRU00023"/>
    </source>
</evidence>
<evidence type="ECO:0000313" key="6">
    <source>
        <dbReference type="EMBL" id="CEM56069.1"/>
    </source>
</evidence>
<feature type="repeat" description="ANK" evidence="4">
    <location>
        <begin position="330"/>
        <end position="362"/>
    </location>
</feature>
<evidence type="ECO:0000256" key="1">
    <source>
        <dbReference type="ARBA" id="ARBA00022737"/>
    </source>
</evidence>
<keyword evidence="3" id="KW-0103">Bromodomain</keyword>
<proteinExistence type="predicted"/>
<dbReference type="PANTHER" id="PTHR24198:SF165">
    <property type="entry name" value="ANKYRIN REPEAT-CONTAINING PROTEIN-RELATED"/>
    <property type="match status" value="1"/>
</dbReference>
<gene>
    <name evidence="6" type="ORF">Cvel_14063</name>
</gene>
<organism evidence="6">
    <name type="scientific">Chromera velia CCMP2878</name>
    <dbReference type="NCBI Taxonomy" id="1169474"/>
    <lineage>
        <taxon>Eukaryota</taxon>
        <taxon>Sar</taxon>
        <taxon>Alveolata</taxon>
        <taxon>Colpodellida</taxon>
        <taxon>Chromeraceae</taxon>
        <taxon>Chromera</taxon>
    </lineage>
</organism>
<accession>A0A0G4IFS2</accession>
<dbReference type="InterPro" id="IPR002110">
    <property type="entry name" value="Ankyrin_rpt"/>
</dbReference>
<keyword evidence="2 4" id="KW-0040">ANK repeat</keyword>
<dbReference type="PhylomeDB" id="A0A0G4IFS2"/>
<dbReference type="PROSITE" id="PS50297">
    <property type="entry name" value="ANK_REP_REGION"/>
    <property type="match status" value="1"/>
</dbReference>